<dbReference type="GO" id="GO:0004497">
    <property type="term" value="F:monooxygenase activity"/>
    <property type="evidence" value="ECO:0007669"/>
    <property type="project" value="UniProtKB-KW"/>
</dbReference>
<evidence type="ECO:0000313" key="12">
    <source>
        <dbReference type="Proteomes" id="UP000008311"/>
    </source>
</evidence>
<evidence type="ECO:0000256" key="7">
    <source>
        <dbReference type="ARBA" id="ARBA00023033"/>
    </source>
</evidence>
<dbReference type="GO" id="GO:0016491">
    <property type="term" value="F:oxidoreductase activity"/>
    <property type="evidence" value="ECO:0000318"/>
    <property type="project" value="GO_Central"/>
</dbReference>
<dbReference type="InterPro" id="IPR002401">
    <property type="entry name" value="Cyt_P450_E_grp-I"/>
</dbReference>
<feature type="transmembrane region" description="Helical" evidence="10">
    <location>
        <begin position="6"/>
        <end position="25"/>
    </location>
</feature>
<dbReference type="OMA" id="YLYFRRP"/>
<sequence>MEYQFPFFPILFTFLLFIFMVFRIWKKSKTNHPAPHLPPGPWKLPLIGSMHHLVGSQPHHRLKDLAKKYGPLMHLQLGELTNIVISSPEIAKEVMKTHDVVFAQRPHLLAASVTSYNYTDIAFAPYGDYWRQMRKLCTLELLTAKRVQSFRSIREEEVSRLMRSLSSSAGSPINFSRMFNSLTYSIISRASFGKIWKGEEIFIPIVKKLIVAAGGFTLADVYPSVKLLHWISGMAPRLKRIHHIVDNIFQNIIDDHRTKRAAANSSVEGEGDLVDVLLNFQAQEDLAVPITNDNIKGIILDTFVAGSETSSTTAEWAMSELLKNPRVMEKAQEEVRRVFGEEGNVHEGRLHELNYLKWVINETLRLHPPIPLLLPRECRESCVINGYDIPVKSKVIVNVWAIGRDPNCWMDAEKFYPERFQDCPIDYKGTHFEFLPFGAGRRMCPGILFGIINVEFPLAQLLYHFDWKLPTGVKPETFDMTEDFGAVVKRKSDLYVIPMPFLPPPVK</sequence>
<dbReference type="GO" id="GO:0016705">
    <property type="term" value="F:oxidoreductase activity, acting on paired donors, with incorporation or reduction of molecular oxygen"/>
    <property type="evidence" value="ECO:0007669"/>
    <property type="project" value="InterPro"/>
</dbReference>
<dbReference type="FunFam" id="1.10.630.10:FF:000008">
    <property type="entry name" value="Cytochrome P450 71D8"/>
    <property type="match status" value="1"/>
</dbReference>
<evidence type="ECO:0000256" key="5">
    <source>
        <dbReference type="ARBA" id="ARBA00023002"/>
    </source>
</evidence>
<organism evidence="11 12">
    <name type="scientific">Ricinus communis</name>
    <name type="common">Castor bean</name>
    <dbReference type="NCBI Taxonomy" id="3988"/>
    <lineage>
        <taxon>Eukaryota</taxon>
        <taxon>Viridiplantae</taxon>
        <taxon>Streptophyta</taxon>
        <taxon>Embryophyta</taxon>
        <taxon>Tracheophyta</taxon>
        <taxon>Spermatophyta</taxon>
        <taxon>Magnoliopsida</taxon>
        <taxon>eudicotyledons</taxon>
        <taxon>Gunneridae</taxon>
        <taxon>Pentapetalae</taxon>
        <taxon>rosids</taxon>
        <taxon>fabids</taxon>
        <taxon>Malpighiales</taxon>
        <taxon>Euphorbiaceae</taxon>
        <taxon>Acalyphoideae</taxon>
        <taxon>Acalypheae</taxon>
        <taxon>Ricinus</taxon>
    </lineage>
</organism>
<gene>
    <name evidence="11" type="ORF">RCOM_0522370</name>
</gene>
<keyword evidence="10" id="KW-0472">Membrane</keyword>
<evidence type="ECO:0000256" key="3">
    <source>
        <dbReference type="ARBA" id="ARBA00022617"/>
    </source>
</evidence>
<dbReference type="InterPro" id="IPR017972">
    <property type="entry name" value="Cyt_P450_CS"/>
</dbReference>
<dbReference type="GO" id="GO:0005506">
    <property type="term" value="F:iron ion binding"/>
    <property type="evidence" value="ECO:0007669"/>
    <property type="project" value="InterPro"/>
</dbReference>
<evidence type="ECO:0000256" key="8">
    <source>
        <dbReference type="PIRSR" id="PIRSR602401-1"/>
    </source>
</evidence>
<dbReference type="PANTHER" id="PTHR47955">
    <property type="entry name" value="CYTOCHROME P450 FAMILY 71 PROTEIN"/>
    <property type="match status" value="1"/>
</dbReference>
<keyword evidence="5 9" id="KW-0560">Oxidoreductase</keyword>
<keyword evidence="10" id="KW-1133">Transmembrane helix</keyword>
<dbReference type="CDD" id="cd11072">
    <property type="entry name" value="CYP71-like"/>
    <property type="match status" value="1"/>
</dbReference>
<comment type="similarity">
    <text evidence="2 9">Belongs to the cytochrome P450 family.</text>
</comment>
<dbReference type="PRINTS" id="PR00463">
    <property type="entry name" value="EP450I"/>
</dbReference>
<dbReference type="PROSITE" id="PS00086">
    <property type="entry name" value="CYTOCHROME_P450"/>
    <property type="match status" value="1"/>
</dbReference>
<feature type="binding site" description="axial binding residue" evidence="8">
    <location>
        <position position="444"/>
    </location>
    <ligand>
        <name>heme</name>
        <dbReference type="ChEBI" id="CHEBI:30413"/>
    </ligand>
    <ligandPart>
        <name>Fe</name>
        <dbReference type="ChEBI" id="CHEBI:18248"/>
    </ligandPart>
</feature>
<reference evidence="12" key="1">
    <citation type="journal article" date="2010" name="Nat. Biotechnol.">
        <title>Draft genome sequence of the oilseed species Ricinus communis.</title>
        <authorList>
            <person name="Chan A.P."/>
            <person name="Crabtree J."/>
            <person name="Zhao Q."/>
            <person name="Lorenzi H."/>
            <person name="Orvis J."/>
            <person name="Puiu D."/>
            <person name="Melake-Berhan A."/>
            <person name="Jones K.M."/>
            <person name="Redman J."/>
            <person name="Chen G."/>
            <person name="Cahoon E.B."/>
            <person name="Gedil M."/>
            <person name="Stanke M."/>
            <person name="Haas B.J."/>
            <person name="Wortman J.R."/>
            <person name="Fraser-Liggett C.M."/>
            <person name="Ravel J."/>
            <person name="Rabinowicz P.D."/>
        </authorList>
    </citation>
    <scope>NUCLEOTIDE SEQUENCE [LARGE SCALE GENOMIC DNA]</scope>
    <source>
        <strain evidence="12">cv. Hale</strain>
    </source>
</reference>
<dbReference type="AlphaFoldDB" id="B9S9U3"/>
<keyword evidence="12" id="KW-1185">Reference proteome</keyword>
<dbReference type="EMBL" id="EQ973899">
    <property type="protein sequence ID" value="EEF39613.1"/>
    <property type="molecule type" value="Genomic_DNA"/>
</dbReference>
<dbReference type="PANTHER" id="PTHR47955:SF8">
    <property type="entry name" value="CYTOCHROME P450 71D11-LIKE"/>
    <property type="match status" value="1"/>
</dbReference>
<evidence type="ECO:0000256" key="2">
    <source>
        <dbReference type="ARBA" id="ARBA00010617"/>
    </source>
</evidence>
<keyword evidence="3 8" id="KW-0349">Heme</keyword>
<dbReference type="InParanoid" id="B9S9U3"/>
<evidence type="ECO:0000256" key="4">
    <source>
        <dbReference type="ARBA" id="ARBA00022723"/>
    </source>
</evidence>
<dbReference type="InterPro" id="IPR036396">
    <property type="entry name" value="Cyt_P450_sf"/>
</dbReference>
<comment type="cofactor">
    <cofactor evidence="1 8">
        <name>heme</name>
        <dbReference type="ChEBI" id="CHEBI:30413"/>
    </cofactor>
</comment>
<evidence type="ECO:0000256" key="10">
    <source>
        <dbReference type="SAM" id="Phobius"/>
    </source>
</evidence>
<dbReference type="OrthoDB" id="837045at2759"/>
<dbReference type="PRINTS" id="PR00385">
    <property type="entry name" value="P450"/>
</dbReference>
<dbReference type="Proteomes" id="UP000008311">
    <property type="component" value="Unassembled WGS sequence"/>
</dbReference>
<name>B9S9U3_RICCO</name>
<dbReference type="GO" id="GO:0020037">
    <property type="term" value="F:heme binding"/>
    <property type="evidence" value="ECO:0007669"/>
    <property type="project" value="InterPro"/>
</dbReference>
<protein>
    <submittedName>
        <fullName evidence="11">Cytochrome P450, putative</fullName>
        <ecNumber evidence="11">1.14.13.68</ecNumber>
    </submittedName>
</protein>
<keyword evidence="10" id="KW-0812">Transmembrane</keyword>
<proteinExistence type="inferred from homology"/>
<dbReference type="Gene3D" id="1.10.630.10">
    <property type="entry name" value="Cytochrome P450"/>
    <property type="match status" value="1"/>
</dbReference>
<dbReference type="eggNOG" id="KOG0156">
    <property type="taxonomic scope" value="Eukaryota"/>
</dbReference>
<keyword evidence="7 9" id="KW-0503">Monooxygenase</keyword>
<accession>B9S9U3</accession>
<evidence type="ECO:0000256" key="1">
    <source>
        <dbReference type="ARBA" id="ARBA00001971"/>
    </source>
</evidence>
<evidence type="ECO:0000256" key="6">
    <source>
        <dbReference type="ARBA" id="ARBA00023004"/>
    </source>
</evidence>
<dbReference type="KEGG" id="rcu:8286847"/>
<evidence type="ECO:0000313" key="11">
    <source>
        <dbReference type="EMBL" id="EEF39613.1"/>
    </source>
</evidence>
<dbReference type="InterPro" id="IPR001128">
    <property type="entry name" value="Cyt_P450"/>
</dbReference>
<keyword evidence="6 8" id="KW-0408">Iron</keyword>
<dbReference type="EC" id="1.14.13.68" evidence="11"/>
<evidence type="ECO:0000256" key="9">
    <source>
        <dbReference type="RuleBase" id="RU000461"/>
    </source>
</evidence>
<dbReference type="SUPFAM" id="SSF48264">
    <property type="entry name" value="Cytochrome P450"/>
    <property type="match status" value="1"/>
</dbReference>
<keyword evidence="4 8" id="KW-0479">Metal-binding</keyword>
<dbReference type="Pfam" id="PF00067">
    <property type="entry name" value="p450"/>
    <property type="match status" value="1"/>
</dbReference>